<evidence type="ECO:0000256" key="1">
    <source>
        <dbReference type="ARBA" id="ARBA00001946"/>
    </source>
</evidence>
<dbReference type="Proteomes" id="UP001596455">
    <property type="component" value="Unassembled WGS sequence"/>
</dbReference>
<dbReference type="PANTHER" id="PTHR31609:SF1">
    <property type="entry name" value="CARBOHYDRATE DEACETYLASE"/>
    <property type="match status" value="1"/>
</dbReference>
<keyword evidence="4" id="KW-0460">Magnesium</keyword>
<evidence type="ECO:0000313" key="7">
    <source>
        <dbReference type="Proteomes" id="UP001596455"/>
    </source>
</evidence>
<sequence>MTRRLVLTADDLGRDPATNDTVLALLAEHAVSATTLVPVSPDAADAARRARVLRARPRLHVTLTGEQGRPAWAPLTAGASLTGPRGALLEDPHELAAGLERDDLVAELDAQLGWMRTQGFVPAAVDSHAGTLYGLHGAQSHWVADEALAWCARHGLALRLPRDLAPYAGTPVPDALAGHHARAVALADGLGVPIPAAILTNRRTAADLGSYEALRADLVARLETLPDGISELFLHPVDEADRAGRDPVHAWEARLLRDPAWHGALSHHGIEVVAGWWV</sequence>
<comment type="caution">
    <text evidence="6">The sequence shown here is derived from an EMBL/GenBank/DDBJ whole genome shotgun (WGS) entry which is preliminary data.</text>
</comment>
<keyword evidence="2" id="KW-0479">Metal-binding</keyword>
<keyword evidence="3" id="KW-0378">Hydrolase</keyword>
<dbReference type="SUPFAM" id="SSF88713">
    <property type="entry name" value="Glycoside hydrolase/deacetylase"/>
    <property type="match status" value="1"/>
</dbReference>
<name>A0ABW2Q9V6_9MICO</name>
<evidence type="ECO:0000313" key="6">
    <source>
        <dbReference type="EMBL" id="MFC7406293.1"/>
    </source>
</evidence>
<comment type="cofactor">
    <cofactor evidence="1">
        <name>Mg(2+)</name>
        <dbReference type="ChEBI" id="CHEBI:18420"/>
    </cofactor>
</comment>
<evidence type="ECO:0000256" key="4">
    <source>
        <dbReference type="ARBA" id="ARBA00022842"/>
    </source>
</evidence>
<dbReference type="EMBL" id="JBHTCQ010000003">
    <property type="protein sequence ID" value="MFC7406293.1"/>
    <property type="molecule type" value="Genomic_DNA"/>
</dbReference>
<keyword evidence="5" id="KW-0119">Carbohydrate metabolism</keyword>
<evidence type="ECO:0000256" key="2">
    <source>
        <dbReference type="ARBA" id="ARBA00022723"/>
    </source>
</evidence>
<dbReference type="Gene3D" id="3.20.20.370">
    <property type="entry name" value="Glycoside hydrolase/deacetylase"/>
    <property type="match status" value="1"/>
</dbReference>
<dbReference type="Pfam" id="PF04794">
    <property type="entry name" value="YdjC"/>
    <property type="match status" value="1"/>
</dbReference>
<reference evidence="7" key="1">
    <citation type="journal article" date="2019" name="Int. J. Syst. Evol. Microbiol.">
        <title>The Global Catalogue of Microorganisms (GCM) 10K type strain sequencing project: providing services to taxonomists for standard genome sequencing and annotation.</title>
        <authorList>
            <consortium name="The Broad Institute Genomics Platform"/>
            <consortium name="The Broad Institute Genome Sequencing Center for Infectious Disease"/>
            <person name="Wu L."/>
            <person name="Ma J."/>
        </authorList>
    </citation>
    <scope>NUCLEOTIDE SEQUENCE [LARGE SCALE GENOMIC DNA]</scope>
    <source>
        <strain evidence="7">JCM 1490</strain>
    </source>
</reference>
<protein>
    <submittedName>
        <fullName evidence="6">ChbG/HpnK family deacetylase</fullName>
    </submittedName>
</protein>
<dbReference type="PANTHER" id="PTHR31609">
    <property type="entry name" value="YDJC DEACETYLASE FAMILY MEMBER"/>
    <property type="match status" value="1"/>
</dbReference>
<accession>A0ABW2Q9V6</accession>
<gene>
    <name evidence="6" type="ORF">ACFQQL_14335</name>
</gene>
<keyword evidence="7" id="KW-1185">Reference proteome</keyword>
<proteinExistence type="predicted"/>
<evidence type="ECO:0000256" key="3">
    <source>
        <dbReference type="ARBA" id="ARBA00022801"/>
    </source>
</evidence>
<dbReference type="InterPro" id="IPR006879">
    <property type="entry name" value="YdjC-like"/>
</dbReference>
<evidence type="ECO:0000256" key="5">
    <source>
        <dbReference type="ARBA" id="ARBA00023277"/>
    </source>
</evidence>
<organism evidence="6 7">
    <name type="scientific">Georgenia alba</name>
    <dbReference type="NCBI Taxonomy" id="2233858"/>
    <lineage>
        <taxon>Bacteria</taxon>
        <taxon>Bacillati</taxon>
        <taxon>Actinomycetota</taxon>
        <taxon>Actinomycetes</taxon>
        <taxon>Micrococcales</taxon>
        <taxon>Bogoriellaceae</taxon>
        <taxon>Georgenia</taxon>
    </lineage>
</organism>
<dbReference type="RefSeq" id="WP_382395567.1">
    <property type="nucleotide sequence ID" value="NZ_JBHTCQ010000003.1"/>
</dbReference>
<dbReference type="InterPro" id="IPR011330">
    <property type="entry name" value="Glyco_hydro/deAcase_b/a-brl"/>
</dbReference>